<dbReference type="RefSeq" id="WP_098783202.1">
    <property type="nucleotide sequence ID" value="NZ_NULI01000113.1"/>
</dbReference>
<dbReference type="EMBL" id="NULI01000113">
    <property type="protein sequence ID" value="PGS77376.1"/>
    <property type="molecule type" value="Genomic_DNA"/>
</dbReference>
<dbReference type="AlphaFoldDB" id="A0A9X7CKT6"/>
<dbReference type="InterPro" id="IPR021247">
    <property type="entry name" value="DUF2785"/>
</dbReference>
<evidence type="ECO:0000313" key="2">
    <source>
        <dbReference type="Proteomes" id="UP000224203"/>
    </source>
</evidence>
<comment type="caution">
    <text evidence="1">The sequence shown here is derived from an EMBL/GenBank/DDBJ whole genome shotgun (WGS) entry which is preliminary data.</text>
</comment>
<evidence type="ECO:0008006" key="3">
    <source>
        <dbReference type="Google" id="ProtNLM"/>
    </source>
</evidence>
<organism evidence="1 2">
    <name type="scientific">Bacillus cereus</name>
    <dbReference type="NCBI Taxonomy" id="1396"/>
    <lineage>
        <taxon>Bacteria</taxon>
        <taxon>Bacillati</taxon>
        <taxon>Bacillota</taxon>
        <taxon>Bacilli</taxon>
        <taxon>Bacillales</taxon>
        <taxon>Bacillaceae</taxon>
        <taxon>Bacillus</taxon>
        <taxon>Bacillus cereus group</taxon>
    </lineage>
</organism>
<dbReference type="Pfam" id="PF10978">
    <property type="entry name" value="DUF2785"/>
    <property type="match status" value="1"/>
</dbReference>
<sequence>MDILVLQQELELIQQNDYSFIENIDLIQLTLEMVQHIGTTNSYIREMLIFKCLVHFIQENFLSTEHLETLLVKCLSDEFLYFEIQTPGTDGVFTRSYTILLIALIIKYDTMQPFLSYEMVQKVKNSLIKYMNVEKDYRGYIQDKGWANSIIHGSEAFHTLVLNPNIKGICEEEILHCLLNKVFVEDIVYYNQEDERIAIPILAVIHNGFSKDRFISILDKKIKRLPQMQKKNSTQEYFVLYANIKNFLRALFFKIKETLNQNPFLMQIERMLKEFRCYFYLESMPLNKS</sequence>
<accession>A0A9X7CKT6</accession>
<evidence type="ECO:0000313" key="1">
    <source>
        <dbReference type="EMBL" id="PGS77376.1"/>
    </source>
</evidence>
<name>A0A9X7CKT6_BACCE</name>
<dbReference type="Proteomes" id="UP000224203">
    <property type="component" value="Unassembled WGS sequence"/>
</dbReference>
<reference evidence="1 2" key="1">
    <citation type="submission" date="2017-09" db="EMBL/GenBank/DDBJ databases">
        <title>Large-scale bioinformatics analysis of Bacillus genomes uncovers conserved roles of natural products in bacterial physiology.</title>
        <authorList>
            <consortium name="Agbiome Team Llc"/>
            <person name="Bleich R.M."/>
            <person name="Grubbs K.J."/>
            <person name="Santa Maria K.C."/>
            <person name="Allen S.E."/>
            <person name="Farag S."/>
            <person name="Shank E.A."/>
            <person name="Bowers A."/>
        </authorList>
    </citation>
    <scope>NUCLEOTIDE SEQUENCE [LARGE SCALE GENOMIC DNA]</scope>
    <source>
        <strain evidence="1 2">AFS041711</strain>
    </source>
</reference>
<protein>
    <recommendedName>
        <fullName evidence="3">DUF2785 domain-containing protein</fullName>
    </recommendedName>
</protein>
<gene>
    <name evidence="1" type="ORF">COC69_20365</name>
</gene>
<proteinExistence type="predicted"/>